<evidence type="ECO:0000313" key="1">
    <source>
        <dbReference type="EMBL" id="KMZ73996.1"/>
    </source>
</evidence>
<reference evidence="2" key="1">
    <citation type="journal article" date="2016" name="Nature">
        <title>The genome of the seagrass Zostera marina reveals angiosperm adaptation to the sea.</title>
        <authorList>
            <person name="Olsen J.L."/>
            <person name="Rouze P."/>
            <person name="Verhelst B."/>
            <person name="Lin Y.-C."/>
            <person name="Bayer T."/>
            <person name="Collen J."/>
            <person name="Dattolo E."/>
            <person name="De Paoli E."/>
            <person name="Dittami S."/>
            <person name="Maumus F."/>
            <person name="Michel G."/>
            <person name="Kersting A."/>
            <person name="Lauritano C."/>
            <person name="Lohaus R."/>
            <person name="Toepel M."/>
            <person name="Tonon T."/>
            <person name="Vanneste K."/>
            <person name="Amirebrahimi M."/>
            <person name="Brakel J."/>
            <person name="Bostroem C."/>
            <person name="Chovatia M."/>
            <person name="Grimwood J."/>
            <person name="Jenkins J.W."/>
            <person name="Jueterbock A."/>
            <person name="Mraz A."/>
            <person name="Stam W.T."/>
            <person name="Tice H."/>
            <person name="Bornberg-Bauer E."/>
            <person name="Green P.J."/>
            <person name="Pearson G.A."/>
            <person name="Procaccini G."/>
            <person name="Duarte C.M."/>
            <person name="Schmutz J."/>
            <person name="Reusch T.B.H."/>
            <person name="Van de Peer Y."/>
        </authorList>
    </citation>
    <scope>NUCLEOTIDE SEQUENCE [LARGE SCALE GENOMIC DNA]</scope>
    <source>
        <strain evidence="2">cv. Finnish</strain>
    </source>
</reference>
<sequence>MSEKFYCMVMRMSIDCDCCYRKIRRTLLKMQELESHLIERKQCRVSVCGTFIPQEVAIRMRKTINRRVEILSIKEIDVDVNSNSTEDVKQKDEEEHTTITGTRKARCCFWF</sequence>
<protein>
    <recommendedName>
        <fullName evidence="3">HMA domain-containing protein</fullName>
    </recommendedName>
</protein>
<dbReference type="AlphaFoldDB" id="A0A0K9PY99"/>
<dbReference type="EMBL" id="LFYR01000468">
    <property type="protein sequence ID" value="KMZ73996.1"/>
    <property type="molecule type" value="Genomic_DNA"/>
</dbReference>
<dbReference type="Proteomes" id="UP000036987">
    <property type="component" value="Unassembled WGS sequence"/>
</dbReference>
<dbReference type="OMA" id="NIDCKGC"/>
<keyword evidence="2" id="KW-1185">Reference proteome</keyword>
<evidence type="ECO:0008006" key="3">
    <source>
        <dbReference type="Google" id="ProtNLM"/>
    </source>
</evidence>
<gene>
    <name evidence="1" type="ORF">ZOSMA_137G00110</name>
</gene>
<comment type="caution">
    <text evidence="1">The sequence shown here is derived from an EMBL/GenBank/DDBJ whole genome shotgun (WGS) entry which is preliminary data.</text>
</comment>
<dbReference type="PANTHER" id="PTHR47294">
    <property type="entry name" value="OS08G0431150 PROTEIN"/>
    <property type="match status" value="1"/>
</dbReference>
<organism evidence="1 2">
    <name type="scientific">Zostera marina</name>
    <name type="common">Eelgrass</name>
    <dbReference type="NCBI Taxonomy" id="29655"/>
    <lineage>
        <taxon>Eukaryota</taxon>
        <taxon>Viridiplantae</taxon>
        <taxon>Streptophyta</taxon>
        <taxon>Embryophyta</taxon>
        <taxon>Tracheophyta</taxon>
        <taxon>Spermatophyta</taxon>
        <taxon>Magnoliopsida</taxon>
        <taxon>Liliopsida</taxon>
        <taxon>Zosteraceae</taxon>
        <taxon>Zostera</taxon>
    </lineage>
</organism>
<dbReference type="PANTHER" id="PTHR47294:SF3">
    <property type="entry name" value="OS08G0431150 PROTEIN"/>
    <property type="match status" value="1"/>
</dbReference>
<name>A0A0K9PY99_ZOSMR</name>
<evidence type="ECO:0000313" key="2">
    <source>
        <dbReference type="Proteomes" id="UP000036987"/>
    </source>
</evidence>
<proteinExistence type="predicted"/>
<dbReference type="Gene3D" id="3.30.70.100">
    <property type="match status" value="1"/>
</dbReference>
<accession>A0A0K9PY99</accession>
<dbReference type="OrthoDB" id="1889242at2759"/>